<gene>
    <name evidence="2" type="ORF">D5F01_LYC23773</name>
</gene>
<evidence type="ECO:0000313" key="2">
    <source>
        <dbReference type="EMBL" id="KAE8278133.1"/>
    </source>
</evidence>
<name>A0A6G0HGC4_LARCR</name>
<sequence length="182" mass="20436">MQEYAKFVFCPEGTDKMQENAVSKASRAKIFLKFLQLGWPNITFWTWEFLFNVPLIKIYPTVLRKVGLAPTTVVLYVGQAISFVEYFHSTQPKHSRVTSGQTTLVTRELRKLHKDLGRTVLGHQGLIKQKKGLRLIPKEDLARCQTMARAKMPSLLGHGAQDSEEVRDSPALSGGGGIRLVP</sequence>
<comment type="caution">
    <text evidence="2">The sequence shown here is derived from an EMBL/GenBank/DDBJ whole genome shotgun (WGS) entry which is preliminary data.</text>
</comment>
<dbReference type="AlphaFoldDB" id="A0A6G0HGC4"/>
<proteinExistence type="predicted"/>
<feature type="region of interest" description="Disordered" evidence="1">
    <location>
        <begin position="156"/>
        <end position="182"/>
    </location>
</feature>
<evidence type="ECO:0000256" key="1">
    <source>
        <dbReference type="SAM" id="MobiDB-lite"/>
    </source>
</evidence>
<dbReference type="EMBL" id="REGW02000032">
    <property type="protein sequence ID" value="KAE8278133.1"/>
    <property type="molecule type" value="Genomic_DNA"/>
</dbReference>
<accession>A0A6G0HGC4</accession>
<evidence type="ECO:0000313" key="3">
    <source>
        <dbReference type="Proteomes" id="UP000424527"/>
    </source>
</evidence>
<feature type="compositionally biased region" description="Gly residues" evidence="1">
    <location>
        <begin position="173"/>
        <end position="182"/>
    </location>
</feature>
<dbReference type="Proteomes" id="UP000424527">
    <property type="component" value="Unassembled WGS sequence"/>
</dbReference>
<organism evidence="2 3">
    <name type="scientific">Larimichthys crocea</name>
    <name type="common">Large yellow croaker</name>
    <name type="synonym">Pseudosciaena crocea</name>
    <dbReference type="NCBI Taxonomy" id="215358"/>
    <lineage>
        <taxon>Eukaryota</taxon>
        <taxon>Metazoa</taxon>
        <taxon>Chordata</taxon>
        <taxon>Craniata</taxon>
        <taxon>Vertebrata</taxon>
        <taxon>Euteleostomi</taxon>
        <taxon>Actinopterygii</taxon>
        <taxon>Neopterygii</taxon>
        <taxon>Teleostei</taxon>
        <taxon>Neoteleostei</taxon>
        <taxon>Acanthomorphata</taxon>
        <taxon>Eupercaria</taxon>
        <taxon>Sciaenidae</taxon>
        <taxon>Larimichthys</taxon>
    </lineage>
</organism>
<keyword evidence="3" id="KW-1185">Reference proteome</keyword>
<reference evidence="2 3" key="1">
    <citation type="submission" date="2019-07" db="EMBL/GenBank/DDBJ databases">
        <title>Chromosome genome assembly for large yellow croaker.</title>
        <authorList>
            <person name="Xiao S."/>
        </authorList>
    </citation>
    <scope>NUCLEOTIDE SEQUENCE [LARGE SCALE GENOMIC DNA]</scope>
    <source>
        <strain evidence="2">JMULYC20181020</strain>
        <tissue evidence="2">Muscle</tissue>
    </source>
</reference>
<protein>
    <submittedName>
        <fullName evidence="2">Uncharacterized protein</fullName>
    </submittedName>
</protein>